<evidence type="ECO:0000313" key="3">
    <source>
        <dbReference type="EMBL" id="KAL3676631.1"/>
    </source>
</evidence>
<dbReference type="InterPro" id="IPR013083">
    <property type="entry name" value="Znf_RING/FYVE/PHD"/>
</dbReference>
<evidence type="ECO:0000256" key="2">
    <source>
        <dbReference type="SAM" id="MobiDB-lite"/>
    </source>
</evidence>
<protein>
    <recommendedName>
        <fullName evidence="5">RING-type domain-containing protein</fullName>
    </recommendedName>
</protein>
<keyword evidence="1" id="KW-0175">Coiled coil</keyword>
<dbReference type="EMBL" id="JBJQOH010000008">
    <property type="protein sequence ID" value="KAL3676631.1"/>
    <property type="molecule type" value="Genomic_DNA"/>
</dbReference>
<name>A0ABD3GFF9_9MARC</name>
<evidence type="ECO:0000256" key="1">
    <source>
        <dbReference type="SAM" id="Coils"/>
    </source>
</evidence>
<keyword evidence="4" id="KW-1185">Reference proteome</keyword>
<evidence type="ECO:0008006" key="5">
    <source>
        <dbReference type="Google" id="ProtNLM"/>
    </source>
</evidence>
<comment type="caution">
    <text evidence="3">The sequence shown here is derived from an EMBL/GenBank/DDBJ whole genome shotgun (WGS) entry which is preliminary data.</text>
</comment>
<sequence length="450" mass="52328">MEGHAAGMGDVSSSATACAGLPSFSKNRFPTPVLHESQPDVAVSNEGSKEDKKVKEDKSLSLDWEISIDILYITVWVDIDRMYVQNTEQHFSKEKDVDKEFFALRREEERVNKKKDMLLHDYYDHFSGIIQFVQDQRENLRYHLTDVQHHSAKLLPKSKEVEAQLVLRLANDKCLRTEADLLVQEQRENLRSRLTDVTHHSANLAPKTKQVEARLKDLRLAAKGKYCKLIKLIKAEKEKRRKTEAKLQSQKETCSNLDAALNFERDKCVKLETELQSEKTRCQSELMQNVLLRGDLRSHLRVLQSERTSREKLESDLNSQEEKFLKLEGDIGSEKARRMLLEEEAKSHESDRVKLEEEMRFEREKRLKLKEDIQSEKEKRLRLEVDLRLSEQKMESEISKLVCQICLEAIRDTIILPCTHFLYCNGCLVQRMTLVFVSELDISLDLGLPT</sequence>
<dbReference type="Gene3D" id="3.30.40.10">
    <property type="entry name" value="Zinc/RING finger domain, C3HC4 (zinc finger)"/>
    <property type="match status" value="1"/>
</dbReference>
<feature type="region of interest" description="Disordered" evidence="2">
    <location>
        <begin position="29"/>
        <end position="54"/>
    </location>
</feature>
<proteinExistence type="predicted"/>
<reference evidence="3 4" key="1">
    <citation type="submission" date="2024-09" db="EMBL/GenBank/DDBJ databases">
        <title>Chromosome-scale assembly of Riccia sorocarpa.</title>
        <authorList>
            <person name="Paukszto L."/>
        </authorList>
    </citation>
    <scope>NUCLEOTIDE SEQUENCE [LARGE SCALE GENOMIC DNA]</scope>
    <source>
        <strain evidence="3">LP-2024</strain>
        <tissue evidence="3">Aerial parts of the thallus</tissue>
    </source>
</reference>
<dbReference type="SUPFAM" id="SSF57850">
    <property type="entry name" value="RING/U-box"/>
    <property type="match status" value="1"/>
</dbReference>
<feature type="coiled-coil region" evidence="1">
    <location>
        <begin position="233"/>
        <end position="393"/>
    </location>
</feature>
<accession>A0ABD3GFF9</accession>
<dbReference type="Pfam" id="PF13920">
    <property type="entry name" value="zf-C3HC4_3"/>
    <property type="match status" value="1"/>
</dbReference>
<dbReference type="Proteomes" id="UP001633002">
    <property type="component" value="Unassembled WGS sequence"/>
</dbReference>
<evidence type="ECO:0000313" key="4">
    <source>
        <dbReference type="Proteomes" id="UP001633002"/>
    </source>
</evidence>
<gene>
    <name evidence="3" type="ORF">R1sor_026579</name>
</gene>
<organism evidence="3 4">
    <name type="scientific">Riccia sorocarpa</name>
    <dbReference type="NCBI Taxonomy" id="122646"/>
    <lineage>
        <taxon>Eukaryota</taxon>
        <taxon>Viridiplantae</taxon>
        <taxon>Streptophyta</taxon>
        <taxon>Embryophyta</taxon>
        <taxon>Marchantiophyta</taxon>
        <taxon>Marchantiopsida</taxon>
        <taxon>Marchantiidae</taxon>
        <taxon>Marchantiales</taxon>
        <taxon>Ricciaceae</taxon>
        <taxon>Riccia</taxon>
    </lineage>
</organism>
<dbReference type="AlphaFoldDB" id="A0ABD3GFF9"/>